<feature type="non-terminal residue" evidence="1">
    <location>
        <position position="1"/>
    </location>
</feature>
<name>A0A0F9GEP8_9ZZZZ</name>
<proteinExistence type="predicted"/>
<dbReference type="EMBL" id="LAZR01020400">
    <property type="protein sequence ID" value="KKL89021.1"/>
    <property type="molecule type" value="Genomic_DNA"/>
</dbReference>
<organism evidence="1">
    <name type="scientific">marine sediment metagenome</name>
    <dbReference type="NCBI Taxonomy" id="412755"/>
    <lineage>
        <taxon>unclassified sequences</taxon>
        <taxon>metagenomes</taxon>
        <taxon>ecological metagenomes</taxon>
    </lineage>
</organism>
<protein>
    <submittedName>
        <fullName evidence="1">Uncharacterized protein</fullName>
    </submittedName>
</protein>
<accession>A0A0F9GEP8</accession>
<sequence length="21" mass="2646">RFVLLAVFFFSFRVKLQFFSF</sequence>
<comment type="caution">
    <text evidence="1">The sequence shown here is derived from an EMBL/GenBank/DDBJ whole genome shotgun (WGS) entry which is preliminary data.</text>
</comment>
<reference evidence="1" key="1">
    <citation type="journal article" date="2015" name="Nature">
        <title>Complex archaea that bridge the gap between prokaryotes and eukaryotes.</title>
        <authorList>
            <person name="Spang A."/>
            <person name="Saw J.H."/>
            <person name="Jorgensen S.L."/>
            <person name="Zaremba-Niedzwiedzka K."/>
            <person name="Martijn J."/>
            <person name="Lind A.E."/>
            <person name="van Eijk R."/>
            <person name="Schleper C."/>
            <person name="Guy L."/>
            <person name="Ettema T.J."/>
        </authorList>
    </citation>
    <scope>NUCLEOTIDE SEQUENCE</scope>
</reference>
<evidence type="ECO:0000313" key="1">
    <source>
        <dbReference type="EMBL" id="KKL89021.1"/>
    </source>
</evidence>
<gene>
    <name evidence="1" type="ORF">LCGC14_1918950</name>
</gene>
<dbReference type="AlphaFoldDB" id="A0A0F9GEP8"/>